<dbReference type="GO" id="GO:0008658">
    <property type="term" value="F:penicillin binding"/>
    <property type="evidence" value="ECO:0007669"/>
    <property type="project" value="InterPro"/>
</dbReference>
<evidence type="ECO:0000259" key="11">
    <source>
        <dbReference type="Pfam" id="PF00905"/>
    </source>
</evidence>
<protein>
    <recommendedName>
        <fullName evidence="15">Penicillin-binding protein 2</fullName>
    </recommendedName>
</protein>
<dbReference type="InterPro" id="IPR050515">
    <property type="entry name" value="Beta-lactam/transpept"/>
</dbReference>
<feature type="domain" description="Penicillin-binding protein dimerisation" evidence="12">
    <location>
        <begin position="77"/>
        <end position="247"/>
    </location>
</feature>
<evidence type="ECO:0000259" key="12">
    <source>
        <dbReference type="Pfam" id="PF03717"/>
    </source>
</evidence>
<dbReference type="GO" id="GO:0071555">
    <property type="term" value="P:cell wall organization"/>
    <property type="evidence" value="ECO:0007669"/>
    <property type="project" value="UniProtKB-KW"/>
</dbReference>
<keyword evidence="4 10" id="KW-0812">Transmembrane</keyword>
<dbReference type="Gene3D" id="3.40.710.10">
    <property type="entry name" value="DD-peptidase/beta-lactamase superfamily"/>
    <property type="match status" value="1"/>
</dbReference>
<evidence type="ECO:0000256" key="1">
    <source>
        <dbReference type="ARBA" id="ARBA00004167"/>
    </source>
</evidence>
<gene>
    <name evidence="13" type="ORF">A3A20_01155</name>
</gene>
<dbReference type="AlphaFoldDB" id="A0A1F8DU74"/>
<dbReference type="Pfam" id="PF00905">
    <property type="entry name" value="Transpeptidase"/>
    <property type="match status" value="1"/>
</dbReference>
<keyword evidence="5" id="KW-0133">Cell shape</keyword>
<dbReference type="SUPFAM" id="SSF56601">
    <property type="entry name" value="beta-lactamase/transpeptidase-like"/>
    <property type="match status" value="1"/>
</dbReference>
<keyword evidence="7 10" id="KW-1133">Transmembrane helix</keyword>
<evidence type="ECO:0000256" key="5">
    <source>
        <dbReference type="ARBA" id="ARBA00022960"/>
    </source>
</evidence>
<evidence type="ECO:0000256" key="3">
    <source>
        <dbReference type="ARBA" id="ARBA00022475"/>
    </source>
</evidence>
<dbReference type="PANTHER" id="PTHR30627:SF2">
    <property type="entry name" value="PEPTIDOGLYCAN D,D-TRANSPEPTIDASE MRDA"/>
    <property type="match status" value="1"/>
</dbReference>
<evidence type="ECO:0000256" key="10">
    <source>
        <dbReference type="SAM" id="Phobius"/>
    </source>
</evidence>
<dbReference type="InterPro" id="IPR036138">
    <property type="entry name" value="PBP_dimer_sf"/>
</dbReference>
<accession>A0A1F8DU74</accession>
<keyword evidence="9" id="KW-0961">Cell wall biogenesis/degradation</keyword>
<feature type="transmembrane region" description="Helical" evidence="10">
    <location>
        <begin position="36"/>
        <end position="57"/>
    </location>
</feature>
<dbReference type="GO" id="GO:0008360">
    <property type="term" value="P:regulation of cell shape"/>
    <property type="evidence" value="ECO:0007669"/>
    <property type="project" value="UniProtKB-KW"/>
</dbReference>
<sequence>MFWRRKNSPPPNLEDAIVAKDEETIELPLSESALRLLALIIVAATIMAAGRSLYLVYVKGEFYGRRAEANANEVRIIEAQRGLFLDRFDNPLVKNIPGFNVRLRTHKFIKASSEEQEAIIGALETAKLIDGDSLKSLLKETNIEKNPEILIARGITYEQVIRIKSFSPSIFVISEDYIRNYEDDPVFSSVLGYVGMVSREDIAKNPSLYTNDLIGRGGLELQYDGVLRGEGGRFIIYRNAMGERLGEQMVVEPKDGTVLKLTIDAEFQKYFFQRFKETLSALGRSSGVGIAINPQNGEILSLFSFPNYEANAFSYPDRSEERKKILEDPRKPFFNRAVSGIYNPGSSIKPLVALASLIEGVVTAETNIFSAGFIEIPNPYFPSQPSVFRDWKPHGWVNLRSAIARSSNIYFYAAGGGFEDIKGLGIVKLKEWWEKFGFGKKTGIDLPGEAEGLLPDPEYKESRTGEIWRIGDTYNVSIGQGDFLVTPIQLLNYIAAIANGGTFYEPRLVEGEPQVLSRQDWGNAITEVREGMKDAVKQSYGTAHLLSNLSFGIAAKTGTAQTNSGAKANAIFVGYAPTDEPQIAILIIVEDVPEGSFVSVPMAKDVLRWYYENRLKKI</sequence>
<comment type="caution">
    <text evidence="13">The sequence shown here is derived from an EMBL/GenBank/DDBJ whole genome shotgun (WGS) entry which is preliminary data.</text>
</comment>
<evidence type="ECO:0000313" key="13">
    <source>
        <dbReference type="EMBL" id="OGM91539.1"/>
    </source>
</evidence>
<evidence type="ECO:0000256" key="2">
    <source>
        <dbReference type="ARBA" id="ARBA00004236"/>
    </source>
</evidence>
<dbReference type="PANTHER" id="PTHR30627">
    <property type="entry name" value="PEPTIDOGLYCAN D,D-TRANSPEPTIDASE"/>
    <property type="match status" value="1"/>
</dbReference>
<keyword evidence="8 10" id="KW-0472">Membrane</keyword>
<name>A0A1F8DU74_9BACT</name>
<dbReference type="Proteomes" id="UP000178946">
    <property type="component" value="Unassembled WGS sequence"/>
</dbReference>
<evidence type="ECO:0000256" key="8">
    <source>
        <dbReference type="ARBA" id="ARBA00023136"/>
    </source>
</evidence>
<dbReference type="InterPro" id="IPR005311">
    <property type="entry name" value="PBP_dimer"/>
</dbReference>
<evidence type="ECO:0008006" key="15">
    <source>
        <dbReference type="Google" id="ProtNLM"/>
    </source>
</evidence>
<dbReference type="Pfam" id="PF03717">
    <property type="entry name" value="PBP_dimer"/>
    <property type="match status" value="1"/>
</dbReference>
<proteinExistence type="predicted"/>
<evidence type="ECO:0000256" key="7">
    <source>
        <dbReference type="ARBA" id="ARBA00022989"/>
    </source>
</evidence>
<dbReference type="GO" id="GO:0005886">
    <property type="term" value="C:plasma membrane"/>
    <property type="evidence" value="ECO:0007669"/>
    <property type="project" value="UniProtKB-SubCell"/>
</dbReference>
<keyword evidence="6" id="KW-0573">Peptidoglycan synthesis</keyword>
<evidence type="ECO:0000256" key="6">
    <source>
        <dbReference type="ARBA" id="ARBA00022984"/>
    </source>
</evidence>
<evidence type="ECO:0000256" key="4">
    <source>
        <dbReference type="ARBA" id="ARBA00022692"/>
    </source>
</evidence>
<dbReference type="InterPro" id="IPR012338">
    <property type="entry name" value="Beta-lactam/transpept-like"/>
</dbReference>
<dbReference type="GO" id="GO:0071972">
    <property type="term" value="F:peptidoglycan L,D-transpeptidase activity"/>
    <property type="evidence" value="ECO:0007669"/>
    <property type="project" value="TreeGrafter"/>
</dbReference>
<dbReference type="SUPFAM" id="SSF56519">
    <property type="entry name" value="Penicillin binding protein dimerisation domain"/>
    <property type="match status" value="1"/>
</dbReference>
<reference evidence="13 14" key="1">
    <citation type="journal article" date="2016" name="Nat. Commun.">
        <title>Thousands of microbial genomes shed light on interconnected biogeochemical processes in an aquifer system.</title>
        <authorList>
            <person name="Anantharaman K."/>
            <person name="Brown C.T."/>
            <person name="Hug L.A."/>
            <person name="Sharon I."/>
            <person name="Castelle C.J."/>
            <person name="Probst A.J."/>
            <person name="Thomas B.C."/>
            <person name="Singh A."/>
            <person name="Wilkins M.J."/>
            <person name="Karaoz U."/>
            <person name="Brodie E.L."/>
            <person name="Williams K.H."/>
            <person name="Hubbard S.S."/>
            <person name="Banfield J.F."/>
        </authorList>
    </citation>
    <scope>NUCLEOTIDE SEQUENCE [LARGE SCALE GENOMIC DNA]</scope>
</reference>
<keyword evidence="3" id="KW-1003">Cell membrane</keyword>
<dbReference type="EMBL" id="MGIR01000001">
    <property type="protein sequence ID" value="OGM91539.1"/>
    <property type="molecule type" value="Genomic_DNA"/>
</dbReference>
<dbReference type="Gene3D" id="3.90.1310.10">
    <property type="entry name" value="Penicillin-binding protein 2a (Domain 2)"/>
    <property type="match status" value="1"/>
</dbReference>
<comment type="subcellular location">
    <subcellularLocation>
        <location evidence="2">Cell membrane</location>
    </subcellularLocation>
    <subcellularLocation>
        <location evidence="1">Membrane</location>
        <topology evidence="1">Single-pass membrane protein</topology>
    </subcellularLocation>
</comment>
<dbReference type="GO" id="GO:0009252">
    <property type="term" value="P:peptidoglycan biosynthetic process"/>
    <property type="evidence" value="ECO:0007669"/>
    <property type="project" value="UniProtKB-KW"/>
</dbReference>
<evidence type="ECO:0000256" key="9">
    <source>
        <dbReference type="ARBA" id="ARBA00023316"/>
    </source>
</evidence>
<evidence type="ECO:0000313" key="14">
    <source>
        <dbReference type="Proteomes" id="UP000178946"/>
    </source>
</evidence>
<dbReference type="STRING" id="1802557.A3A20_01155"/>
<feature type="domain" description="Penicillin-binding protein transpeptidase" evidence="11">
    <location>
        <begin position="289"/>
        <end position="607"/>
    </location>
</feature>
<dbReference type="InterPro" id="IPR001460">
    <property type="entry name" value="PCN-bd_Tpept"/>
</dbReference>
<organism evidence="13 14">
    <name type="scientific">Candidatus Wolfebacteria bacterium RIFCSPLOWO2_01_FULL_45_19</name>
    <dbReference type="NCBI Taxonomy" id="1802557"/>
    <lineage>
        <taxon>Bacteria</taxon>
        <taxon>Candidatus Wolfeibacteriota</taxon>
    </lineage>
</organism>